<dbReference type="InterPro" id="IPR041578">
    <property type="entry name" value="PIN_8"/>
</dbReference>
<feature type="domain" description="PIN like" evidence="1">
    <location>
        <begin position="24"/>
        <end position="263"/>
    </location>
</feature>
<dbReference type="Pfam" id="PF18476">
    <property type="entry name" value="PIN_8"/>
    <property type="match status" value="1"/>
</dbReference>
<accession>A0A7W6ECD0</accession>
<evidence type="ECO:0000313" key="2">
    <source>
        <dbReference type="EMBL" id="MBB3995189.1"/>
    </source>
</evidence>
<dbReference type="Proteomes" id="UP000530268">
    <property type="component" value="Unassembled WGS sequence"/>
</dbReference>
<dbReference type="EMBL" id="JACIEI010000012">
    <property type="protein sequence ID" value="MBB3995189.1"/>
    <property type="molecule type" value="Genomic_DNA"/>
</dbReference>
<dbReference type="RefSeq" id="WP_184566885.1">
    <property type="nucleotide sequence ID" value="NZ_JACIEI010000012.1"/>
</dbReference>
<dbReference type="AlphaFoldDB" id="A0A7W6ECD0"/>
<comment type="caution">
    <text evidence="2">The sequence shown here is derived from an EMBL/GenBank/DDBJ whole genome shotgun (WGS) entry which is preliminary data.</text>
</comment>
<protein>
    <recommendedName>
        <fullName evidence="1">PIN like domain-containing protein</fullName>
    </recommendedName>
</protein>
<sequence>MKGQFPQFDPGAAVDYKAIWETALFVFDTNVLLNLYRYQASTRDQLLDILGKLSERIWIPHHVALEFQRNRFTVLADQNKRFSEVQNVVSKAKDGLRIDLEKLQLERRHSLIDPAPLVDGFDLLANTFLASLEEIQRDQQKLTEPDPLKDKIETLFSGRVGPEVSKQAEIDTIYSSAEKRYQLEIPPGYLDANKDKSGPAEYVHSGVNYKRKYGDFLIWHQLLSYAKEQGIQSVVFVTDDAKDDWWWKVKSDGPKTLGPRPELRDEASRVGGISQFNMYKPEGFLRYSKEFMKSDISNEAIQEVRDVSSVRTENVRRHRDMMNRARGAERAVHAWLIKHHGQVDANQRGYPDFTVKLNGGNIGFEVKLISHPKFIGQRAREFVHQAHYEATEGDLDGVTIVLVTENESDATELINRWLSKWRTELPITVSLLVGVLDMSESGDGSFVPFAKMSADETNIM</sequence>
<evidence type="ECO:0000259" key="1">
    <source>
        <dbReference type="Pfam" id="PF18476"/>
    </source>
</evidence>
<name>A0A7W6ECD0_9RHOB</name>
<gene>
    <name evidence="2" type="ORF">GGR95_002841</name>
</gene>
<evidence type="ECO:0000313" key="3">
    <source>
        <dbReference type="Proteomes" id="UP000530268"/>
    </source>
</evidence>
<keyword evidence="3" id="KW-1185">Reference proteome</keyword>
<proteinExistence type="predicted"/>
<reference evidence="2 3" key="1">
    <citation type="submission" date="2020-08" db="EMBL/GenBank/DDBJ databases">
        <title>Genomic Encyclopedia of Type Strains, Phase IV (KMG-IV): sequencing the most valuable type-strain genomes for metagenomic binning, comparative biology and taxonomic classification.</title>
        <authorList>
            <person name="Goeker M."/>
        </authorList>
    </citation>
    <scope>NUCLEOTIDE SEQUENCE [LARGE SCALE GENOMIC DNA]</scope>
    <source>
        <strain evidence="2 3">DSM 102234</strain>
    </source>
</reference>
<organism evidence="2 3">
    <name type="scientific">Sulfitobacter undariae</name>
    <dbReference type="NCBI Taxonomy" id="1563671"/>
    <lineage>
        <taxon>Bacteria</taxon>
        <taxon>Pseudomonadati</taxon>
        <taxon>Pseudomonadota</taxon>
        <taxon>Alphaproteobacteria</taxon>
        <taxon>Rhodobacterales</taxon>
        <taxon>Roseobacteraceae</taxon>
        <taxon>Sulfitobacter</taxon>
    </lineage>
</organism>